<protein>
    <recommendedName>
        <fullName evidence="1">BTB domain-containing protein</fullName>
    </recommendedName>
</protein>
<reference evidence="2 3" key="1">
    <citation type="submission" date="2018-10" db="EMBL/GenBank/DDBJ databases">
        <title>Fifty Aureobasidium pullulans genomes reveal a recombining polyextremotolerant generalist.</title>
        <authorList>
            <person name="Gostincar C."/>
            <person name="Turk M."/>
            <person name="Zajc J."/>
            <person name="Gunde-Cimerman N."/>
        </authorList>
    </citation>
    <scope>NUCLEOTIDE SEQUENCE [LARGE SCALE GENOMIC DNA]</scope>
    <source>
        <strain evidence="2 3">EXF-10507</strain>
    </source>
</reference>
<dbReference type="CDD" id="cd18186">
    <property type="entry name" value="BTB_POZ_ZBTB_KLHL-like"/>
    <property type="match status" value="1"/>
</dbReference>
<evidence type="ECO:0000313" key="3">
    <source>
        <dbReference type="Proteomes" id="UP000304928"/>
    </source>
</evidence>
<comment type="caution">
    <text evidence="2">The sequence shown here is derived from an EMBL/GenBank/DDBJ whole genome shotgun (WGS) entry which is preliminary data.</text>
</comment>
<dbReference type="InterPro" id="IPR011333">
    <property type="entry name" value="SKP1/BTB/POZ_sf"/>
</dbReference>
<dbReference type="PANTHER" id="PTHR47843">
    <property type="entry name" value="BTB DOMAIN-CONTAINING PROTEIN-RELATED"/>
    <property type="match status" value="1"/>
</dbReference>
<dbReference type="InterPro" id="IPR000210">
    <property type="entry name" value="BTB/POZ_dom"/>
</dbReference>
<dbReference type="SUPFAM" id="SSF54695">
    <property type="entry name" value="POZ domain"/>
    <property type="match status" value="1"/>
</dbReference>
<gene>
    <name evidence="2" type="ORF">D6D15_05398</name>
</gene>
<proteinExistence type="predicted"/>
<evidence type="ECO:0000259" key="1">
    <source>
        <dbReference type="PROSITE" id="PS50097"/>
    </source>
</evidence>
<evidence type="ECO:0000313" key="2">
    <source>
        <dbReference type="EMBL" id="THW89283.1"/>
    </source>
</evidence>
<organism evidence="2 3">
    <name type="scientific">Aureobasidium pullulans</name>
    <name type="common">Black yeast</name>
    <name type="synonym">Pullularia pullulans</name>
    <dbReference type="NCBI Taxonomy" id="5580"/>
    <lineage>
        <taxon>Eukaryota</taxon>
        <taxon>Fungi</taxon>
        <taxon>Dikarya</taxon>
        <taxon>Ascomycota</taxon>
        <taxon>Pezizomycotina</taxon>
        <taxon>Dothideomycetes</taxon>
        <taxon>Dothideomycetidae</taxon>
        <taxon>Dothideales</taxon>
        <taxon>Saccotheciaceae</taxon>
        <taxon>Aureobasidium</taxon>
    </lineage>
</organism>
<accession>A0A4S9BAU0</accession>
<name>A0A4S9BAU0_AURPU</name>
<dbReference type="PROSITE" id="PS50097">
    <property type="entry name" value="BTB"/>
    <property type="match status" value="1"/>
</dbReference>
<dbReference type="SMART" id="SM00225">
    <property type="entry name" value="BTB"/>
    <property type="match status" value="1"/>
</dbReference>
<sequence length="252" mass="28249">MADTVTTPSSPVPLANPKIFNNEENSDIIITFNGQKIYAHRIILRMWSPFFERALTSNFPVAQSDTFSLGDDDNPEAIWAMLRHMYHFEYAFGADLNTDNALDYHIDVYEIADKYDCPSLRGKAIQMFINCMRPLMSNSSIGKTVPIIRRICGPAASHPANSEIRILMGKILYHYSPMLARDIAFIEALAVGDLFDAAFANKFLVITLSDISHIKNYAHFDGTKQEFGVSPADKSIRQMASDLAGDENPFDI</sequence>
<dbReference type="Proteomes" id="UP000304928">
    <property type="component" value="Unassembled WGS sequence"/>
</dbReference>
<feature type="domain" description="BTB" evidence="1">
    <location>
        <begin position="26"/>
        <end position="94"/>
    </location>
</feature>
<dbReference type="EMBL" id="QZAR01000085">
    <property type="protein sequence ID" value="THW89283.1"/>
    <property type="molecule type" value="Genomic_DNA"/>
</dbReference>
<dbReference type="PANTHER" id="PTHR47843:SF5">
    <property type="entry name" value="BTB_POZ DOMAIN PROTEIN"/>
    <property type="match status" value="1"/>
</dbReference>
<dbReference type="Gene3D" id="3.30.710.10">
    <property type="entry name" value="Potassium Channel Kv1.1, Chain A"/>
    <property type="match status" value="1"/>
</dbReference>
<dbReference type="Pfam" id="PF00651">
    <property type="entry name" value="BTB"/>
    <property type="match status" value="1"/>
</dbReference>
<dbReference type="AlphaFoldDB" id="A0A4S9BAU0"/>